<keyword evidence="2" id="KW-1185">Reference proteome</keyword>
<dbReference type="InterPro" id="IPR038109">
    <property type="entry name" value="DNA_bind_recomb_sf"/>
</dbReference>
<dbReference type="Gene3D" id="3.90.1750.20">
    <property type="entry name" value="Putative Large Serine Recombinase, Chain B, Domain 2"/>
    <property type="match status" value="1"/>
</dbReference>
<dbReference type="AlphaFoldDB" id="A0A1W6ZTL1"/>
<evidence type="ECO:0000313" key="2">
    <source>
        <dbReference type="Proteomes" id="UP000194137"/>
    </source>
</evidence>
<sequence>MSEHIVVEVRVIIAPEEFDAVQATLKARDPRVTARGSSPARSLTGLATCATCGGVMT</sequence>
<organism evidence="1 2">
    <name type="scientific">Pseudorhodoplanes sinuspersici</name>
    <dbReference type="NCBI Taxonomy" id="1235591"/>
    <lineage>
        <taxon>Bacteria</taxon>
        <taxon>Pseudomonadati</taxon>
        <taxon>Pseudomonadota</taxon>
        <taxon>Alphaproteobacteria</taxon>
        <taxon>Hyphomicrobiales</taxon>
        <taxon>Pseudorhodoplanes</taxon>
    </lineage>
</organism>
<dbReference type="KEGG" id="psin:CAK95_14135"/>
<proteinExistence type="predicted"/>
<dbReference type="EMBL" id="CP021112">
    <property type="protein sequence ID" value="ARQ00095.1"/>
    <property type="molecule type" value="Genomic_DNA"/>
</dbReference>
<gene>
    <name evidence="1" type="ORF">CAK95_14135</name>
</gene>
<dbReference type="STRING" id="1235591.CAK95_14135"/>
<reference evidence="1 2" key="1">
    <citation type="submission" date="2017-05" db="EMBL/GenBank/DDBJ databases">
        <title>Full genome sequence of Pseudorhodoplanes sinuspersici.</title>
        <authorList>
            <person name="Dastgheib S.M.M."/>
            <person name="Shavandi M."/>
            <person name="Tirandaz H."/>
        </authorList>
    </citation>
    <scope>NUCLEOTIDE SEQUENCE [LARGE SCALE GENOMIC DNA]</scope>
    <source>
        <strain evidence="1 2">RIPI110</strain>
    </source>
</reference>
<evidence type="ECO:0000313" key="1">
    <source>
        <dbReference type="EMBL" id="ARQ00095.1"/>
    </source>
</evidence>
<accession>A0A1W6ZTL1</accession>
<name>A0A1W6ZTL1_9HYPH</name>
<dbReference type="Proteomes" id="UP000194137">
    <property type="component" value="Chromosome"/>
</dbReference>
<protein>
    <submittedName>
        <fullName evidence="1">Uncharacterized protein</fullName>
    </submittedName>
</protein>